<keyword evidence="7" id="KW-1185">Reference proteome</keyword>
<name>A0A1I6G6F1_9FLAO</name>
<dbReference type="EC" id="6.3.3.2" evidence="5"/>
<dbReference type="InterPro" id="IPR024185">
    <property type="entry name" value="FTHF_cligase-like_sf"/>
</dbReference>
<dbReference type="RefSeq" id="WP_092981629.1">
    <property type="nucleotide sequence ID" value="NZ_FOYQ01000001.1"/>
</dbReference>
<dbReference type="PANTHER" id="PTHR23407:SF1">
    <property type="entry name" value="5-FORMYLTETRAHYDROFOLATE CYCLO-LIGASE"/>
    <property type="match status" value="1"/>
</dbReference>
<comment type="similarity">
    <text evidence="1 5">Belongs to the 5-formyltetrahydrofolate cyclo-ligase family.</text>
</comment>
<evidence type="ECO:0000256" key="4">
    <source>
        <dbReference type="PIRSR" id="PIRSR006806-1"/>
    </source>
</evidence>
<dbReference type="EMBL" id="FOYQ01000001">
    <property type="protein sequence ID" value="SFR37762.1"/>
    <property type="molecule type" value="Genomic_DNA"/>
</dbReference>
<keyword evidence="5" id="KW-0460">Magnesium</keyword>
<accession>A0A1I6G6F1</accession>
<organism evidence="6 7">
    <name type="scientific">Robiginitalea myxolifaciens</name>
    <dbReference type="NCBI Taxonomy" id="400055"/>
    <lineage>
        <taxon>Bacteria</taxon>
        <taxon>Pseudomonadati</taxon>
        <taxon>Bacteroidota</taxon>
        <taxon>Flavobacteriia</taxon>
        <taxon>Flavobacteriales</taxon>
        <taxon>Flavobacteriaceae</taxon>
        <taxon>Robiginitalea</taxon>
    </lineage>
</organism>
<keyword evidence="5" id="KW-0479">Metal-binding</keyword>
<dbReference type="PIRSF" id="PIRSF006806">
    <property type="entry name" value="FTHF_cligase"/>
    <property type="match status" value="1"/>
</dbReference>
<dbReference type="InterPro" id="IPR037171">
    <property type="entry name" value="NagB/RpiA_transferase-like"/>
</dbReference>
<keyword evidence="6" id="KW-0436">Ligase</keyword>
<dbReference type="InterPro" id="IPR002698">
    <property type="entry name" value="FTHF_cligase"/>
</dbReference>
<evidence type="ECO:0000256" key="1">
    <source>
        <dbReference type="ARBA" id="ARBA00010638"/>
    </source>
</evidence>
<dbReference type="Pfam" id="PF01812">
    <property type="entry name" value="5-FTHF_cyc-lig"/>
    <property type="match status" value="1"/>
</dbReference>
<evidence type="ECO:0000256" key="5">
    <source>
        <dbReference type="RuleBase" id="RU361279"/>
    </source>
</evidence>
<evidence type="ECO:0000256" key="3">
    <source>
        <dbReference type="ARBA" id="ARBA00022840"/>
    </source>
</evidence>
<dbReference type="GO" id="GO:0005524">
    <property type="term" value="F:ATP binding"/>
    <property type="evidence" value="ECO:0007669"/>
    <property type="project" value="UniProtKB-KW"/>
</dbReference>
<dbReference type="Proteomes" id="UP000199534">
    <property type="component" value="Unassembled WGS sequence"/>
</dbReference>
<evidence type="ECO:0000313" key="7">
    <source>
        <dbReference type="Proteomes" id="UP000199534"/>
    </source>
</evidence>
<feature type="binding site" evidence="4">
    <location>
        <begin position="131"/>
        <end position="139"/>
    </location>
    <ligand>
        <name>ATP</name>
        <dbReference type="ChEBI" id="CHEBI:30616"/>
    </ligand>
</feature>
<keyword evidence="3 4" id="KW-0067">ATP-binding</keyword>
<proteinExistence type="inferred from homology"/>
<comment type="catalytic activity">
    <reaction evidence="5">
        <text>(6S)-5-formyl-5,6,7,8-tetrahydrofolate + ATP = (6R)-5,10-methenyltetrahydrofolate + ADP + phosphate</text>
        <dbReference type="Rhea" id="RHEA:10488"/>
        <dbReference type="ChEBI" id="CHEBI:30616"/>
        <dbReference type="ChEBI" id="CHEBI:43474"/>
        <dbReference type="ChEBI" id="CHEBI:57455"/>
        <dbReference type="ChEBI" id="CHEBI:57457"/>
        <dbReference type="ChEBI" id="CHEBI:456216"/>
        <dbReference type="EC" id="6.3.3.2"/>
    </reaction>
</comment>
<dbReference type="AlphaFoldDB" id="A0A1I6G6F1"/>
<dbReference type="GO" id="GO:0046872">
    <property type="term" value="F:metal ion binding"/>
    <property type="evidence" value="ECO:0007669"/>
    <property type="project" value="UniProtKB-KW"/>
</dbReference>
<gene>
    <name evidence="6" type="ORF">SAMN04490243_1310</name>
</gene>
<dbReference type="PANTHER" id="PTHR23407">
    <property type="entry name" value="ATPASE INHIBITOR/5-FORMYLTETRAHYDROFOLATE CYCLO-LIGASE"/>
    <property type="match status" value="1"/>
</dbReference>
<keyword evidence="2 4" id="KW-0547">Nucleotide-binding</keyword>
<dbReference type="STRING" id="400055.SAMN04490243_1310"/>
<evidence type="ECO:0000313" key="6">
    <source>
        <dbReference type="EMBL" id="SFR37762.1"/>
    </source>
</evidence>
<dbReference type="NCBIfam" id="TIGR02727">
    <property type="entry name" value="MTHFS_bact"/>
    <property type="match status" value="1"/>
</dbReference>
<feature type="binding site" evidence="4">
    <location>
        <begin position="3"/>
        <end position="7"/>
    </location>
    <ligand>
        <name>ATP</name>
        <dbReference type="ChEBI" id="CHEBI:30616"/>
    </ligand>
</feature>
<feature type="binding site" evidence="4">
    <location>
        <position position="50"/>
    </location>
    <ligand>
        <name>substrate</name>
    </ligand>
</feature>
<dbReference type="OrthoDB" id="9801938at2"/>
<comment type="cofactor">
    <cofactor evidence="5">
        <name>Mg(2+)</name>
        <dbReference type="ChEBI" id="CHEBI:18420"/>
    </cofactor>
</comment>
<feature type="binding site" evidence="4">
    <location>
        <position position="55"/>
    </location>
    <ligand>
        <name>substrate</name>
    </ligand>
</feature>
<dbReference type="GO" id="GO:0035999">
    <property type="term" value="P:tetrahydrofolate interconversion"/>
    <property type="evidence" value="ECO:0007669"/>
    <property type="project" value="TreeGrafter"/>
</dbReference>
<dbReference type="GO" id="GO:0030272">
    <property type="term" value="F:5-formyltetrahydrofolate cyclo-ligase activity"/>
    <property type="evidence" value="ECO:0007669"/>
    <property type="project" value="UniProtKB-EC"/>
</dbReference>
<dbReference type="Gene3D" id="3.40.50.10420">
    <property type="entry name" value="NagB/RpiA/CoA transferase-like"/>
    <property type="match status" value="1"/>
</dbReference>
<sequence length="187" mass="21081">MLKQDLRLSHLQLRDQLSDSEVLLKSKDLLRQSLNLPIWNHQIFHVFLSIPEKREVQTNLFISHLNTLGKRVVIPKIIGSGLLENYLLEPNTTLKKNPWGIPEPVSGQVVASGEIDVVFLPLLAYDPHGHRVGYGGGYYDRFLAQCRPETLLIGLSFFPPAAAISDLEPTDLPMDYCINPDGIIKFQ</sequence>
<protein>
    <recommendedName>
        <fullName evidence="5">5-formyltetrahydrofolate cyclo-ligase</fullName>
        <ecNumber evidence="5">6.3.3.2</ecNumber>
    </recommendedName>
</protein>
<reference evidence="6 7" key="1">
    <citation type="submission" date="2016-10" db="EMBL/GenBank/DDBJ databases">
        <authorList>
            <person name="de Groot N.N."/>
        </authorList>
    </citation>
    <scope>NUCLEOTIDE SEQUENCE [LARGE SCALE GENOMIC DNA]</scope>
    <source>
        <strain evidence="6 7">DSM 21019</strain>
    </source>
</reference>
<dbReference type="GO" id="GO:0009396">
    <property type="term" value="P:folic acid-containing compound biosynthetic process"/>
    <property type="evidence" value="ECO:0007669"/>
    <property type="project" value="TreeGrafter"/>
</dbReference>
<dbReference type="SUPFAM" id="SSF100950">
    <property type="entry name" value="NagB/RpiA/CoA transferase-like"/>
    <property type="match status" value="1"/>
</dbReference>
<evidence type="ECO:0000256" key="2">
    <source>
        <dbReference type="ARBA" id="ARBA00022741"/>
    </source>
</evidence>